<dbReference type="HAMAP" id="MF_02119">
    <property type="entry name" value="LipL"/>
    <property type="match status" value="1"/>
</dbReference>
<proteinExistence type="inferred from homology"/>
<dbReference type="GO" id="GO:0033819">
    <property type="term" value="F:lipoyl(octanoyl) transferase activity"/>
    <property type="evidence" value="ECO:0007669"/>
    <property type="project" value="InterPro"/>
</dbReference>
<reference evidence="6 7" key="1">
    <citation type="submission" date="2016-10" db="EMBL/GenBank/DDBJ databases">
        <authorList>
            <person name="de Groot N.N."/>
        </authorList>
    </citation>
    <scope>NUCLEOTIDE SEQUENCE [LARGE SCALE GENOMIC DNA]</scope>
    <source>
        <strain evidence="6 7">DSM 17074</strain>
    </source>
</reference>
<accession>A0A1I6Q395</accession>
<dbReference type="InterPro" id="IPR024897">
    <property type="entry name" value="LipL"/>
</dbReference>
<evidence type="ECO:0000256" key="3">
    <source>
        <dbReference type="HAMAP-Rule" id="MF_02119"/>
    </source>
</evidence>
<name>A0A1I6Q395_9BACI</name>
<evidence type="ECO:0000259" key="4">
    <source>
        <dbReference type="PROSITE" id="PS51733"/>
    </source>
</evidence>
<comment type="catalytic activity">
    <reaction evidence="3">
        <text>N(6)-octanoyl-L-lysyl-[glycine-cleavage complex H protein] + L-lysyl-[lipoyl-carrier protein] = N(6)-octanoyl-L-lysyl-[lipoyl-carrier protein] + L-lysyl-[glycine-cleavage complex H protein]</text>
        <dbReference type="Rhea" id="RHEA:20213"/>
        <dbReference type="Rhea" id="RHEA-COMP:10500"/>
        <dbReference type="Rhea" id="RHEA-COMP:10501"/>
        <dbReference type="Rhea" id="RHEA-COMP:10503"/>
        <dbReference type="Rhea" id="RHEA-COMP:10504"/>
        <dbReference type="ChEBI" id="CHEBI:29969"/>
        <dbReference type="ChEBI" id="CHEBI:78809"/>
        <dbReference type="EC" id="2.3.1.204"/>
    </reaction>
</comment>
<evidence type="ECO:0000313" key="7">
    <source>
        <dbReference type="Proteomes" id="UP000199139"/>
    </source>
</evidence>
<organism evidence="6 7">
    <name type="scientific">Halolactibacillus miurensis</name>
    <dbReference type="NCBI Taxonomy" id="306541"/>
    <lineage>
        <taxon>Bacteria</taxon>
        <taxon>Bacillati</taxon>
        <taxon>Bacillota</taxon>
        <taxon>Bacilli</taxon>
        <taxon>Bacillales</taxon>
        <taxon>Bacillaceae</taxon>
        <taxon>Halolactibacillus</taxon>
    </lineage>
</organism>
<feature type="active site" description="Acyl-thioester intermediate" evidence="3">
    <location>
        <position position="144"/>
    </location>
</feature>
<evidence type="ECO:0000313" key="8">
    <source>
        <dbReference type="Proteomes" id="UP000321773"/>
    </source>
</evidence>
<feature type="site" description="Lowers pKa of active site Cys" evidence="3">
    <location>
        <position position="156"/>
    </location>
</feature>
<comment type="pathway">
    <text evidence="3">Protein modification; protein lipoylation via endogenous pathway; protein N(6)-(lipoyl)lysine from octanoyl-[acyl-carrier-protein].</text>
</comment>
<dbReference type="PANTHER" id="PTHR43679">
    <property type="entry name" value="OCTANOYLTRANSFERASE LIPM-RELATED"/>
    <property type="match status" value="1"/>
</dbReference>
<evidence type="ECO:0000256" key="2">
    <source>
        <dbReference type="ARBA" id="ARBA00023315"/>
    </source>
</evidence>
<dbReference type="InterPro" id="IPR004143">
    <property type="entry name" value="BPL_LPL_catalytic"/>
</dbReference>
<dbReference type="OrthoDB" id="2080934at2"/>
<dbReference type="CDD" id="cd16443">
    <property type="entry name" value="LplA"/>
    <property type="match status" value="1"/>
</dbReference>
<sequence length="275" mass="31166">MKHWTTIIPSETVRFLDDTQKNIKPYQSFAIDDTLIETIDHSQPVIRLWRHHPYVILGIADTKLPYLTDGVAFLNKHGYNVVVRNSGGLAVVADDGVLSLSLILPEAKTTSINEGYEKMVAFVRELLKPWTDNIDAFEVVGSYCPGDYDLSIGGKKFAGISQRRVKNGLSVQIYLALTADNQQRAKLIQQFYKLAKQGEDTRFTYPEVDPDTMESLTTLVGQTLDTNQLVTRIKTVLSEHFSIKEEPLTEEEQMIFAKREQQMIDRNKKALGPLF</sequence>
<feature type="domain" description="BPL/LPL catalytic" evidence="4">
    <location>
        <begin position="40"/>
        <end position="224"/>
    </location>
</feature>
<evidence type="ECO:0000313" key="5">
    <source>
        <dbReference type="EMBL" id="GEM03325.1"/>
    </source>
</evidence>
<dbReference type="PROSITE" id="PS51733">
    <property type="entry name" value="BPL_LPL_CATALYTIC"/>
    <property type="match status" value="1"/>
</dbReference>
<dbReference type="Gene3D" id="3.30.930.10">
    <property type="entry name" value="Bira Bifunctional Protein, Domain 2"/>
    <property type="match status" value="1"/>
</dbReference>
<dbReference type="InterPro" id="IPR050664">
    <property type="entry name" value="Octanoyltrans_LipM/LipL"/>
</dbReference>
<dbReference type="STRING" id="306541.SAMN05421668_10359"/>
<dbReference type="RefSeq" id="WP_062322928.1">
    <property type="nucleotide sequence ID" value="NZ_BJWJ01000002.1"/>
</dbReference>
<dbReference type="Proteomes" id="UP000199139">
    <property type="component" value="Unassembled WGS sequence"/>
</dbReference>
<dbReference type="Pfam" id="PF21948">
    <property type="entry name" value="LplA-B_cat"/>
    <property type="match status" value="1"/>
</dbReference>
<dbReference type="GO" id="GO:0009107">
    <property type="term" value="P:lipoate biosynthetic process"/>
    <property type="evidence" value="ECO:0007669"/>
    <property type="project" value="UniProtKB-UniRule"/>
</dbReference>
<keyword evidence="1 3" id="KW-0808">Transferase</keyword>
<dbReference type="EC" id="2.3.1.204" evidence="3"/>
<keyword evidence="2 3" id="KW-0012">Acyltransferase</keyword>
<dbReference type="PANTHER" id="PTHR43679:SF2">
    <property type="entry name" value="OCTANOYL-[GCVH]:PROTEIN N-OCTANOYLTRANSFERASE"/>
    <property type="match status" value="1"/>
</dbReference>
<dbReference type="EMBL" id="FPAI01000003">
    <property type="protein sequence ID" value="SFS46795.1"/>
    <property type="molecule type" value="Genomic_DNA"/>
</dbReference>
<keyword evidence="8" id="KW-1185">Reference proteome</keyword>
<dbReference type="SUPFAM" id="SSF55681">
    <property type="entry name" value="Class II aaRS and biotin synthetases"/>
    <property type="match status" value="1"/>
</dbReference>
<evidence type="ECO:0000313" key="6">
    <source>
        <dbReference type="EMBL" id="SFS46795.1"/>
    </source>
</evidence>
<dbReference type="Proteomes" id="UP000321773">
    <property type="component" value="Unassembled WGS sequence"/>
</dbReference>
<comment type="similarity">
    <text evidence="3">Belongs to the octanoyltransferase LipL family.</text>
</comment>
<protein>
    <recommendedName>
        <fullName evidence="3">Octanoyl-[GcvH]:protein N-octanoyltransferase</fullName>
        <ecNumber evidence="3">2.3.1.204</ecNumber>
    </recommendedName>
    <alternativeName>
        <fullName evidence="3">Octanoyl-[GcvH]:E2 amidotransferase</fullName>
    </alternativeName>
</protein>
<dbReference type="GO" id="GO:0009249">
    <property type="term" value="P:protein lipoylation"/>
    <property type="evidence" value="ECO:0007669"/>
    <property type="project" value="UniProtKB-UniRule"/>
</dbReference>
<dbReference type="AlphaFoldDB" id="A0A1I6Q395"/>
<dbReference type="InterPro" id="IPR045864">
    <property type="entry name" value="aa-tRNA-synth_II/BPL/LPL"/>
</dbReference>
<reference evidence="5 8" key="2">
    <citation type="submission" date="2019-07" db="EMBL/GenBank/DDBJ databases">
        <title>Whole genome shotgun sequence of Halolactibacillus miurensis NBRC 100873.</title>
        <authorList>
            <person name="Hosoyama A."/>
            <person name="Uohara A."/>
            <person name="Ohji S."/>
            <person name="Ichikawa N."/>
        </authorList>
    </citation>
    <scope>NUCLEOTIDE SEQUENCE [LARGE SCALE GENOMIC DNA]</scope>
    <source>
        <strain evidence="5 8">NBRC 100873</strain>
    </source>
</reference>
<comment type="miscellaneous">
    <text evidence="3">The reaction proceeds via a thioester-linked acyl-enzyme intermediate.</text>
</comment>
<gene>
    <name evidence="3 5" type="primary">lipL</name>
    <name evidence="5" type="ORF">HMI01_03130</name>
    <name evidence="6" type="ORF">SAMN05421668_10359</name>
</gene>
<comment type="function">
    <text evidence="3">Catalyzes the amidotransfer (transamidation) of the octanoyl moiety from octanoyl-GcvH to the lipoyl domain of the E2 subunit of lipoate-dependent enzymes.</text>
</comment>
<evidence type="ECO:0000256" key="1">
    <source>
        <dbReference type="ARBA" id="ARBA00022679"/>
    </source>
</evidence>
<dbReference type="EMBL" id="BJWJ01000002">
    <property type="protein sequence ID" value="GEM03325.1"/>
    <property type="molecule type" value="Genomic_DNA"/>
</dbReference>